<sequence>MKKKIRVGLDFDGVVAYNPMRIFRAWMAFIKRRILRIKKLRFWYPKYSWQKFLWIIIHESSIFPSAGCDLLAYLAEKNLIEFHLVTARYSFLDDSLRKWLKKYKIEQVFKTINLNIKDEQPHIFKEKIIDKYRFDYFIEDNFDIINYLSPKNPSKIYWIYNIFDRWYDYPEKYPYLEKALRAICQKEKIKIKAGYAR</sequence>
<comment type="caution">
    <text evidence="1">The sequence shown here is derived from an EMBL/GenBank/DDBJ whole genome shotgun (WGS) entry which is preliminary data.</text>
</comment>
<evidence type="ECO:0000313" key="2">
    <source>
        <dbReference type="Proteomes" id="UP000177396"/>
    </source>
</evidence>
<gene>
    <name evidence="1" type="ORF">A2153_04620</name>
</gene>
<organism evidence="1 2">
    <name type="scientific">Candidatus Gottesmanbacteria bacterium RBG_16_38_7b</name>
    <dbReference type="NCBI Taxonomy" id="1798372"/>
    <lineage>
        <taxon>Bacteria</taxon>
        <taxon>Candidatus Gottesmaniibacteriota</taxon>
    </lineage>
</organism>
<evidence type="ECO:0000313" key="1">
    <source>
        <dbReference type="EMBL" id="OGG00872.1"/>
    </source>
</evidence>
<proteinExistence type="predicted"/>
<dbReference type="Proteomes" id="UP000177396">
    <property type="component" value="Unassembled WGS sequence"/>
</dbReference>
<evidence type="ECO:0008006" key="3">
    <source>
        <dbReference type="Google" id="ProtNLM"/>
    </source>
</evidence>
<reference evidence="1 2" key="1">
    <citation type="journal article" date="2016" name="Nat. Commun.">
        <title>Thousands of microbial genomes shed light on interconnected biogeochemical processes in an aquifer system.</title>
        <authorList>
            <person name="Anantharaman K."/>
            <person name="Brown C.T."/>
            <person name="Hug L.A."/>
            <person name="Sharon I."/>
            <person name="Castelle C.J."/>
            <person name="Probst A.J."/>
            <person name="Thomas B.C."/>
            <person name="Singh A."/>
            <person name="Wilkins M.J."/>
            <person name="Karaoz U."/>
            <person name="Brodie E.L."/>
            <person name="Williams K.H."/>
            <person name="Hubbard S.S."/>
            <person name="Banfield J.F."/>
        </authorList>
    </citation>
    <scope>NUCLEOTIDE SEQUENCE [LARGE SCALE GENOMIC DNA]</scope>
</reference>
<dbReference type="AlphaFoldDB" id="A0A1F5YLV9"/>
<dbReference type="EMBL" id="MFJB01000009">
    <property type="protein sequence ID" value="OGG00872.1"/>
    <property type="molecule type" value="Genomic_DNA"/>
</dbReference>
<name>A0A1F5YLV9_9BACT</name>
<protein>
    <recommendedName>
        <fullName evidence="3">FCP1 homology domain-containing protein</fullName>
    </recommendedName>
</protein>
<accession>A0A1F5YLV9</accession>